<dbReference type="STRING" id="76193.A0A0N1IPP4"/>
<name>A0A0N1IPP4_PAPMA</name>
<evidence type="ECO:0000313" key="1">
    <source>
        <dbReference type="EMBL" id="KPJ15412.1"/>
    </source>
</evidence>
<proteinExistence type="predicted"/>
<protein>
    <submittedName>
        <fullName evidence="1">Uncharacterized protein</fullName>
    </submittedName>
</protein>
<accession>A0A0N1IPP4</accession>
<dbReference type="KEGG" id="pmac:106710438"/>
<dbReference type="Proteomes" id="UP000053240">
    <property type="component" value="Unassembled WGS sequence"/>
</dbReference>
<evidence type="ECO:0000313" key="2">
    <source>
        <dbReference type="Proteomes" id="UP000053240"/>
    </source>
</evidence>
<gene>
    <name evidence="1" type="ORF">RR48_04533</name>
</gene>
<reference evidence="1 2" key="1">
    <citation type="journal article" date="2015" name="Nat. Commun.">
        <title>Outbred genome sequencing and CRISPR/Cas9 gene editing in butterflies.</title>
        <authorList>
            <person name="Li X."/>
            <person name="Fan D."/>
            <person name="Zhang W."/>
            <person name="Liu G."/>
            <person name="Zhang L."/>
            <person name="Zhao L."/>
            <person name="Fang X."/>
            <person name="Chen L."/>
            <person name="Dong Y."/>
            <person name="Chen Y."/>
            <person name="Ding Y."/>
            <person name="Zhao R."/>
            <person name="Feng M."/>
            <person name="Zhu Y."/>
            <person name="Feng Y."/>
            <person name="Jiang X."/>
            <person name="Zhu D."/>
            <person name="Xiang H."/>
            <person name="Feng X."/>
            <person name="Li S."/>
            <person name="Wang J."/>
            <person name="Zhang G."/>
            <person name="Kronforst M.R."/>
            <person name="Wang W."/>
        </authorList>
    </citation>
    <scope>NUCLEOTIDE SEQUENCE [LARGE SCALE GENOMIC DNA]</scope>
    <source>
        <strain evidence="1">Ya'a_city_454_Pm</strain>
        <tissue evidence="1">Whole body</tissue>
    </source>
</reference>
<dbReference type="AlphaFoldDB" id="A0A0N1IPP4"/>
<organism evidence="1 2">
    <name type="scientific">Papilio machaon</name>
    <name type="common">Old World swallowtail butterfly</name>
    <dbReference type="NCBI Taxonomy" id="76193"/>
    <lineage>
        <taxon>Eukaryota</taxon>
        <taxon>Metazoa</taxon>
        <taxon>Ecdysozoa</taxon>
        <taxon>Arthropoda</taxon>
        <taxon>Hexapoda</taxon>
        <taxon>Insecta</taxon>
        <taxon>Pterygota</taxon>
        <taxon>Neoptera</taxon>
        <taxon>Endopterygota</taxon>
        <taxon>Lepidoptera</taxon>
        <taxon>Glossata</taxon>
        <taxon>Ditrysia</taxon>
        <taxon>Papilionoidea</taxon>
        <taxon>Papilionidae</taxon>
        <taxon>Papilioninae</taxon>
        <taxon>Papilio</taxon>
    </lineage>
</organism>
<sequence length="253" mass="27516">MCDTNDKESGKSSDECDCYDSSSSQEGFSCNCVCIPCNGEENICVGINVKGKIEVCDDCFCSQEDTTPKTGDNKKCNKKHCVCIPTRGKAFVCVGIDYTITCYNDCTCENDCKQGSSKTKSVFVPSGGASCVCVCIDDRKITPYFDFSCKEEENKEKNGEGCSCVCQKSLPVLAFTDDTSYEVKKAVLENKSTNTSCADCLCDISKCTTYNCVCPPDTTTVTIVKKFKNIGDAHDCNCPEPKGAETTKCCKRK</sequence>
<dbReference type="EMBL" id="KQ460391">
    <property type="protein sequence ID" value="KPJ15412.1"/>
    <property type="molecule type" value="Genomic_DNA"/>
</dbReference>
<dbReference type="InParanoid" id="A0A0N1IPP4"/>
<keyword evidence="2" id="KW-1185">Reference proteome</keyword>